<dbReference type="InterPro" id="IPR050364">
    <property type="entry name" value="Cytochrome_P450_fung"/>
</dbReference>
<keyword evidence="3" id="KW-0349">Heme</keyword>
<dbReference type="GO" id="GO:0016705">
    <property type="term" value="F:oxidoreductase activity, acting on paired donors, with incorporation or reduction of molecular oxygen"/>
    <property type="evidence" value="ECO:0007669"/>
    <property type="project" value="InterPro"/>
</dbReference>
<evidence type="ECO:0000256" key="5">
    <source>
        <dbReference type="ARBA" id="ARBA00023002"/>
    </source>
</evidence>
<keyword evidence="9" id="KW-1185">Reference proteome</keyword>
<dbReference type="GO" id="GO:0005506">
    <property type="term" value="F:iron ion binding"/>
    <property type="evidence" value="ECO:0007669"/>
    <property type="project" value="InterPro"/>
</dbReference>
<dbReference type="InterPro" id="IPR036396">
    <property type="entry name" value="Cyt_P450_sf"/>
</dbReference>
<dbReference type="PANTHER" id="PTHR46300:SF7">
    <property type="entry name" value="P450, PUTATIVE (EUROFUNG)-RELATED"/>
    <property type="match status" value="1"/>
</dbReference>
<dbReference type="OrthoDB" id="1055148at2759"/>
<evidence type="ECO:0000256" key="4">
    <source>
        <dbReference type="ARBA" id="ARBA00022723"/>
    </source>
</evidence>
<name>A0A5M3MN84_CONPW</name>
<dbReference type="GO" id="GO:0004497">
    <property type="term" value="F:monooxygenase activity"/>
    <property type="evidence" value="ECO:0007669"/>
    <property type="project" value="UniProtKB-KW"/>
</dbReference>
<evidence type="ECO:0000256" key="1">
    <source>
        <dbReference type="ARBA" id="ARBA00001971"/>
    </source>
</evidence>
<evidence type="ECO:0000313" key="8">
    <source>
        <dbReference type="EMBL" id="EIW80563.1"/>
    </source>
</evidence>
<protein>
    <recommendedName>
        <fullName evidence="10">Cytochrome P450</fullName>
    </recommendedName>
</protein>
<dbReference type="EMBL" id="JH711579">
    <property type="protein sequence ID" value="EIW80563.1"/>
    <property type="molecule type" value="Genomic_DNA"/>
</dbReference>
<dbReference type="GO" id="GO:0020037">
    <property type="term" value="F:heme binding"/>
    <property type="evidence" value="ECO:0007669"/>
    <property type="project" value="InterPro"/>
</dbReference>
<proteinExistence type="inferred from homology"/>
<evidence type="ECO:0000256" key="2">
    <source>
        <dbReference type="ARBA" id="ARBA00010617"/>
    </source>
</evidence>
<dbReference type="KEGG" id="cput:CONPUDRAFT_73661"/>
<keyword evidence="6" id="KW-0408">Iron</keyword>
<accession>A0A5M3MN84</accession>
<dbReference type="SUPFAM" id="SSF48264">
    <property type="entry name" value="Cytochrome P450"/>
    <property type="match status" value="1"/>
</dbReference>
<evidence type="ECO:0008006" key="10">
    <source>
        <dbReference type="Google" id="ProtNLM"/>
    </source>
</evidence>
<dbReference type="GeneID" id="19209134"/>
<dbReference type="PANTHER" id="PTHR46300">
    <property type="entry name" value="P450, PUTATIVE (EUROFUNG)-RELATED-RELATED"/>
    <property type="match status" value="1"/>
</dbReference>
<comment type="similarity">
    <text evidence="2">Belongs to the cytochrome P450 family.</text>
</comment>
<dbReference type="RefSeq" id="XP_007769111.1">
    <property type="nucleotide sequence ID" value="XM_007770921.1"/>
</dbReference>
<keyword evidence="5" id="KW-0560">Oxidoreductase</keyword>
<evidence type="ECO:0000256" key="7">
    <source>
        <dbReference type="ARBA" id="ARBA00023033"/>
    </source>
</evidence>
<evidence type="ECO:0000313" key="9">
    <source>
        <dbReference type="Proteomes" id="UP000053558"/>
    </source>
</evidence>
<comment type="cofactor">
    <cofactor evidence="1">
        <name>heme</name>
        <dbReference type="ChEBI" id="CHEBI:30413"/>
    </cofactor>
</comment>
<evidence type="ECO:0000256" key="6">
    <source>
        <dbReference type="ARBA" id="ARBA00023004"/>
    </source>
</evidence>
<keyword evidence="4" id="KW-0479">Metal-binding</keyword>
<reference evidence="9" key="1">
    <citation type="journal article" date="2012" name="Science">
        <title>The Paleozoic origin of enzymatic lignin decomposition reconstructed from 31 fungal genomes.</title>
        <authorList>
            <person name="Floudas D."/>
            <person name="Binder M."/>
            <person name="Riley R."/>
            <person name="Barry K."/>
            <person name="Blanchette R.A."/>
            <person name="Henrissat B."/>
            <person name="Martinez A.T."/>
            <person name="Otillar R."/>
            <person name="Spatafora J.W."/>
            <person name="Yadav J.S."/>
            <person name="Aerts A."/>
            <person name="Benoit I."/>
            <person name="Boyd A."/>
            <person name="Carlson A."/>
            <person name="Copeland A."/>
            <person name="Coutinho P.M."/>
            <person name="de Vries R.P."/>
            <person name="Ferreira P."/>
            <person name="Findley K."/>
            <person name="Foster B."/>
            <person name="Gaskell J."/>
            <person name="Glotzer D."/>
            <person name="Gorecki P."/>
            <person name="Heitman J."/>
            <person name="Hesse C."/>
            <person name="Hori C."/>
            <person name="Igarashi K."/>
            <person name="Jurgens J.A."/>
            <person name="Kallen N."/>
            <person name="Kersten P."/>
            <person name="Kohler A."/>
            <person name="Kuees U."/>
            <person name="Kumar T.K.A."/>
            <person name="Kuo A."/>
            <person name="LaButti K."/>
            <person name="Larrondo L.F."/>
            <person name="Lindquist E."/>
            <person name="Ling A."/>
            <person name="Lombard V."/>
            <person name="Lucas S."/>
            <person name="Lundell T."/>
            <person name="Martin R."/>
            <person name="McLaughlin D.J."/>
            <person name="Morgenstern I."/>
            <person name="Morin E."/>
            <person name="Murat C."/>
            <person name="Nagy L.G."/>
            <person name="Nolan M."/>
            <person name="Ohm R.A."/>
            <person name="Patyshakuliyeva A."/>
            <person name="Rokas A."/>
            <person name="Ruiz-Duenas F.J."/>
            <person name="Sabat G."/>
            <person name="Salamov A."/>
            <person name="Samejima M."/>
            <person name="Schmutz J."/>
            <person name="Slot J.C."/>
            <person name="St John F."/>
            <person name="Stenlid J."/>
            <person name="Sun H."/>
            <person name="Sun S."/>
            <person name="Syed K."/>
            <person name="Tsang A."/>
            <person name="Wiebenga A."/>
            <person name="Young D."/>
            <person name="Pisabarro A."/>
            <person name="Eastwood D.C."/>
            <person name="Martin F."/>
            <person name="Cullen D."/>
            <person name="Grigoriev I.V."/>
            <person name="Hibbett D.S."/>
        </authorList>
    </citation>
    <scope>NUCLEOTIDE SEQUENCE [LARGE SCALE GENOMIC DNA]</scope>
    <source>
        <strain evidence="9">RWD-64-598 SS2</strain>
    </source>
</reference>
<keyword evidence="7" id="KW-0503">Monooxygenase</keyword>
<evidence type="ECO:0000256" key="3">
    <source>
        <dbReference type="ARBA" id="ARBA00022617"/>
    </source>
</evidence>
<organism evidence="8 9">
    <name type="scientific">Coniophora puteana (strain RWD-64-598)</name>
    <name type="common">Brown rot fungus</name>
    <dbReference type="NCBI Taxonomy" id="741705"/>
    <lineage>
        <taxon>Eukaryota</taxon>
        <taxon>Fungi</taxon>
        <taxon>Dikarya</taxon>
        <taxon>Basidiomycota</taxon>
        <taxon>Agaricomycotina</taxon>
        <taxon>Agaricomycetes</taxon>
        <taxon>Agaricomycetidae</taxon>
        <taxon>Boletales</taxon>
        <taxon>Coniophorineae</taxon>
        <taxon>Coniophoraceae</taxon>
        <taxon>Coniophora</taxon>
    </lineage>
</organism>
<gene>
    <name evidence="8" type="ORF">CONPUDRAFT_73661</name>
</gene>
<dbReference type="Proteomes" id="UP000053558">
    <property type="component" value="Unassembled WGS sequence"/>
</dbReference>
<dbReference type="Gene3D" id="1.10.630.10">
    <property type="entry name" value="Cytochrome P450"/>
    <property type="match status" value="1"/>
</dbReference>
<dbReference type="AlphaFoldDB" id="A0A5M3MN84"/>
<sequence length="197" mass="22323">MIYGLNQTALSFYSGATPAGGLVYCSLAGKQVVVVNSERIARELIDKRSHIYSDRPYLSNDDLSNSIGIAHNTSQLPYGPEWKTHFRRFQKVLKADAAKAHYASHLDHSRQFLVDIYKAPALWEENMRKMTAASIIKLTYGYEIVPENDPFCEPVVELLDRLRSRKSLFGFRVLLGKETLRDQESLQLVVATYPLLG</sequence>
<comment type="caution">
    <text evidence="8">The sequence shown here is derived from an EMBL/GenBank/DDBJ whole genome shotgun (WGS) entry which is preliminary data.</text>
</comment>